<keyword evidence="1" id="KW-0285">Flavoprotein</keyword>
<gene>
    <name evidence="6" type="ORF">MUCCIDRAFT_190286</name>
</gene>
<dbReference type="VEuPathDB" id="FungiDB:MUCCIDRAFT_190286"/>
<evidence type="ECO:0000256" key="3">
    <source>
        <dbReference type="ARBA" id="ARBA00023002"/>
    </source>
</evidence>
<keyword evidence="2" id="KW-0274">FAD</keyword>
<reference evidence="6 7" key="1">
    <citation type="submission" date="2015-06" db="EMBL/GenBank/DDBJ databases">
        <title>Expansion of signal transduction pathways in fungi by whole-genome duplication.</title>
        <authorList>
            <consortium name="DOE Joint Genome Institute"/>
            <person name="Corrochano L.M."/>
            <person name="Kuo A."/>
            <person name="Marcet-Houben M."/>
            <person name="Polaino S."/>
            <person name="Salamov A."/>
            <person name="Villalobos J.M."/>
            <person name="Alvarez M.I."/>
            <person name="Avalos J."/>
            <person name="Benito E.P."/>
            <person name="Benoit I."/>
            <person name="Burger G."/>
            <person name="Camino L.P."/>
            <person name="Canovas D."/>
            <person name="Cerda-Olmedo E."/>
            <person name="Cheng J.-F."/>
            <person name="Dominguez A."/>
            <person name="Elias M."/>
            <person name="Eslava A.P."/>
            <person name="Glaser F."/>
            <person name="Grimwood J."/>
            <person name="Gutierrez G."/>
            <person name="Heitman J."/>
            <person name="Henrissat B."/>
            <person name="Iturriaga E.A."/>
            <person name="Lang B.F."/>
            <person name="Lavin J.L."/>
            <person name="Lee S."/>
            <person name="Li W."/>
            <person name="Lindquist E."/>
            <person name="Lopez-Garcia S."/>
            <person name="Luque E.M."/>
            <person name="Marcos A.T."/>
            <person name="Martin J."/>
            <person name="Mccluskey K."/>
            <person name="Medina H.R."/>
            <person name="Miralles-Duran A."/>
            <person name="Miyazaki A."/>
            <person name="Munoz-Torres E."/>
            <person name="Oguiza J.A."/>
            <person name="Ohm R."/>
            <person name="Olmedo M."/>
            <person name="Orejas M."/>
            <person name="Ortiz-Castellanos L."/>
            <person name="Pisabarro A.G."/>
            <person name="Rodriguez-Romero J."/>
            <person name="Ruiz-Herrera J."/>
            <person name="Ruiz-Vazquez R."/>
            <person name="Sanz C."/>
            <person name="Schackwitz W."/>
            <person name="Schmutz J."/>
            <person name="Shahriari M."/>
            <person name="Shelest E."/>
            <person name="Silva-Franco F."/>
            <person name="Soanes D."/>
            <person name="Syed K."/>
            <person name="Tagua V.G."/>
            <person name="Talbot N.J."/>
            <person name="Thon M."/>
            <person name="De Vries R.P."/>
            <person name="Wiebenga A."/>
            <person name="Yadav J.S."/>
            <person name="Braun E.L."/>
            <person name="Baker S."/>
            <person name="Garre V."/>
            <person name="Horwitz B."/>
            <person name="Torres-Martinez S."/>
            <person name="Idnurm A."/>
            <person name="Herrera-Estrella A."/>
            <person name="Gabaldon T."/>
            <person name="Grigoriev I.V."/>
        </authorList>
    </citation>
    <scope>NUCLEOTIDE SEQUENCE [LARGE SCALE GENOMIC DNA]</scope>
    <source>
        <strain evidence="6 7">CBS 277.49</strain>
    </source>
</reference>
<dbReference type="InterPro" id="IPR036188">
    <property type="entry name" value="FAD/NAD-bd_sf"/>
</dbReference>
<dbReference type="PANTHER" id="PTHR47178">
    <property type="entry name" value="MONOOXYGENASE, FAD-BINDING"/>
    <property type="match status" value="1"/>
</dbReference>
<dbReference type="PRINTS" id="PR00420">
    <property type="entry name" value="RNGMNOXGNASE"/>
</dbReference>
<keyword evidence="4" id="KW-0503">Monooxygenase</keyword>
<dbReference type="OrthoDB" id="655030at2759"/>
<accession>A0A168JB42</accession>
<name>A0A168JB42_MUCCL</name>
<organism evidence="6 7">
    <name type="scientific">Mucor lusitanicus CBS 277.49</name>
    <dbReference type="NCBI Taxonomy" id="747725"/>
    <lineage>
        <taxon>Eukaryota</taxon>
        <taxon>Fungi</taxon>
        <taxon>Fungi incertae sedis</taxon>
        <taxon>Mucoromycota</taxon>
        <taxon>Mucoromycotina</taxon>
        <taxon>Mucoromycetes</taxon>
        <taxon>Mucorales</taxon>
        <taxon>Mucorineae</taxon>
        <taxon>Mucoraceae</taxon>
        <taxon>Mucor</taxon>
    </lineage>
</organism>
<evidence type="ECO:0000256" key="4">
    <source>
        <dbReference type="ARBA" id="ARBA00023033"/>
    </source>
</evidence>
<dbReference type="GO" id="GO:0004497">
    <property type="term" value="F:monooxygenase activity"/>
    <property type="evidence" value="ECO:0007669"/>
    <property type="project" value="UniProtKB-KW"/>
</dbReference>
<proteinExistence type="predicted"/>
<sequence>MTQQSLQNVLIMGAGLAGLTLANYLQLHNIPFQIYERDASADIRSQGWSITLNFALKALKQCLPEEAFEDLNTKISVIPGKDEGLSFAFVDANTSEPLMSRHFEPGKSYRANRKHLRDWLLEPVKDKVHWGKQVQRFQEDKDAGSVTAFFADGTEATGDLLVACDGIYSPVACQLLGGKEEFERLTQVLPIDSFGVLRWVTEEEWSKIASNPNHIVVLNGKHQLVDGVKGETFNMFCSVKDIDRSRPDPYCIFWSVSHASDSPTTKKLTEKESADKLALTKSWAANGFHPGSVYQELIMSTPDDTPIYPIAVQDRQPQADKIAVSGSRVVLLGDASHAMTMFKGEGGNHAMVDAANLGAELLKVQQGDKSITEALDAYNAEMIERNTKAVKESHDFAIMVHTNPEMMLNMMRTTAFDKK</sequence>
<evidence type="ECO:0000256" key="2">
    <source>
        <dbReference type="ARBA" id="ARBA00022827"/>
    </source>
</evidence>
<dbReference type="SUPFAM" id="SSF51905">
    <property type="entry name" value="FAD/NAD(P)-binding domain"/>
    <property type="match status" value="1"/>
</dbReference>
<dbReference type="Proteomes" id="UP000077051">
    <property type="component" value="Unassembled WGS sequence"/>
</dbReference>
<dbReference type="STRING" id="747725.A0A168JB42"/>
<dbReference type="Pfam" id="PF01494">
    <property type="entry name" value="FAD_binding_3"/>
    <property type="match status" value="2"/>
</dbReference>
<evidence type="ECO:0000256" key="1">
    <source>
        <dbReference type="ARBA" id="ARBA00022630"/>
    </source>
</evidence>
<keyword evidence="7" id="KW-1185">Reference proteome</keyword>
<comment type="caution">
    <text evidence="6">The sequence shown here is derived from an EMBL/GenBank/DDBJ whole genome shotgun (WGS) entry which is preliminary data.</text>
</comment>
<dbReference type="AlphaFoldDB" id="A0A168JB42"/>
<dbReference type="Gene3D" id="3.50.50.60">
    <property type="entry name" value="FAD/NAD(P)-binding domain"/>
    <property type="match status" value="1"/>
</dbReference>
<dbReference type="PANTHER" id="PTHR47178:SF1">
    <property type="entry name" value="FAD-BINDING DOMAIN-CONTAINING PROTEIN-RELATED"/>
    <property type="match status" value="1"/>
</dbReference>
<feature type="domain" description="FAD-binding" evidence="5">
    <location>
        <begin position="8"/>
        <end position="255"/>
    </location>
</feature>
<evidence type="ECO:0000313" key="6">
    <source>
        <dbReference type="EMBL" id="OAD00978.1"/>
    </source>
</evidence>
<feature type="domain" description="FAD-binding" evidence="5">
    <location>
        <begin position="326"/>
        <end position="392"/>
    </location>
</feature>
<dbReference type="GO" id="GO:0071949">
    <property type="term" value="F:FAD binding"/>
    <property type="evidence" value="ECO:0007669"/>
    <property type="project" value="InterPro"/>
</dbReference>
<evidence type="ECO:0000259" key="5">
    <source>
        <dbReference type="Pfam" id="PF01494"/>
    </source>
</evidence>
<dbReference type="EMBL" id="AMYB01000006">
    <property type="protein sequence ID" value="OAD00978.1"/>
    <property type="molecule type" value="Genomic_DNA"/>
</dbReference>
<dbReference type="InterPro" id="IPR002938">
    <property type="entry name" value="FAD-bd"/>
</dbReference>
<evidence type="ECO:0000313" key="7">
    <source>
        <dbReference type="Proteomes" id="UP000077051"/>
    </source>
</evidence>
<protein>
    <recommendedName>
        <fullName evidence="5">FAD-binding domain-containing protein</fullName>
    </recommendedName>
</protein>
<keyword evidence="3" id="KW-0560">Oxidoreductase</keyword>